<dbReference type="RefSeq" id="WP_182895537.1">
    <property type="nucleotide sequence ID" value="NZ_JACGZW010000015.1"/>
</dbReference>
<keyword evidence="2" id="KW-1185">Reference proteome</keyword>
<reference evidence="1 2" key="1">
    <citation type="submission" date="2020-08" db="EMBL/GenBank/DDBJ databases">
        <title>Amycolatopsis sp. nov. DR6-1 isolated from Dendrobium heterocarpum.</title>
        <authorList>
            <person name="Tedsree N."/>
            <person name="Kuncharoen N."/>
            <person name="Likhitwitayawuid K."/>
            <person name="Tanasupawat S."/>
        </authorList>
    </citation>
    <scope>NUCLEOTIDE SEQUENCE [LARGE SCALE GENOMIC DNA]</scope>
    <source>
        <strain evidence="1 2">DR6-1</strain>
    </source>
</reference>
<sequence length="136" mass="15347">MNRLRLVPMVRERRKYQRAREYLDFEVDGASVRGLADTGLDLISVLATDRPRDPLRVARVLGEAPGDAPDGRVLLYVCPECEDIECGAIAAKVSRRGDLITWRDFGVPEEDEAANEFAEHAVTFSAREFRRELASR</sequence>
<proteinExistence type="predicted"/>
<dbReference type="Proteomes" id="UP000526734">
    <property type="component" value="Unassembled WGS sequence"/>
</dbReference>
<accession>A0A7W3W4Q0</accession>
<evidence type="ECO:0000313" key="2">
    <source>
        <dbReference type="Proteomes" id="UP000526734"/>
    </source>
</evidence>
<comment type="caution">
    <text evidence="1">The sequence shown here is derived from an EMBL/GenBank/DDBJ whole genome shotgun (WGS) entry which is preliminary data.</text>
</comment>
<dbReference type="EMBL" id="JACGZW010000015">
    <property type="protein sequence ID" value="MBB1158806.1"/>
    <property type="molecule type" value="Genomic_DNA"/>
</dbReference>
<dbReference type="AlphaFoldDB" id="A0A7W3W4Q0"/>
<gene>
    <name evidence="1" type="ORF">H4281_37155</name>
</gene>
<evidence type="ECO:0000313" key="1">
    <source>
        <dbReference type="EMBL" id="MBB1158806.1"/>
    </source>
</evidence>
<name>A0A7W3W4Q0_9PSEU</name>
<organism evidence="1 2">
    <name type="scientific">Amycolatopsis dendrobii</name>
    <dbReference type="NCBI Taxonomy" id="2760662"/>
    <lineage>
        <taxon>Bacteria</taxon>
        <taxon>Bacillati</taxon>
        <taxon>Actinomycetota</taxon>
        <taxon>Actinomycetes</taxon>
        <taxon>Pseudonocardiales</taxon>
        <taxon>Pseudonocardiaceae</taxon>
        <taxon>Amycolatopsis</taxon>
    </lineage>
</organism>
<evidence type="ECO:0008006" key="3">
    <source>
        <dbReference type="Google" id="ProtNLM"/>
    </source>
</evidence>
<protein>
    <recommendedName>
        <fullName evidence="3">Oxidoreductase</fullName>
    </recommendedName>
</protein>